<organism evidence="1 2">
    <name type="scientific">Staphylococcus carnosus (strain TM300)</name>
    <dbReference type="NCBI Taxonomy" id="396513"/>
    <lineage>
        <taxon>Bacteria</taxon>
        <taxon>Bacillati</taxon>
        <taxon>Bacillota</taxon>
        <taxon>Bacilli</taxon>
        <taxon>Bacillales</taxon>
        <taxon>Staphylococcaceae</taxon>
        <taxon>Staphylococcus</taxon>
    </lineage>
</organism>
<reference evidence="1 2" key="1">
    <citation type="journal article" date="2009" name="Appl. Environ. Microbiol.">
        <title>Genome analysis of the meat starter culture bacterium Staphylococcus carnosus TM300.</title>
        <authorList>
            <person name="Rosenstein R."/>
            <person name="Nerz C."/>
            <person name="Biswas L."/>
            <person name="Resch A."/>
            <person name="Raddatz G."/>
            <person name="Schuster S.C."/>
            <person name="Goetz F."/>
        </authorList>
    </citation>
    <scope>NUCLEOTIDE SEQUENCE [LARGE SCALE GENOMIC DNA]</scope>
    <source>
        <strain evidence="1 2">TM300</strain>
    </source>
</reference>
<accession>B9DJF1</accession>
<dbReference type="EMBL" id="AM295250">
    <property type="protein sequence ID" value="CAL27395.1"/>
    <property type="molecule type" value="Genomic_DNA"/>
</dbReference>
<dbReference type="HOGENOM" id="CLU_2977070_0_0_9"/>
<dbReference type="KEGG" id="sca:SCA_0481"/>
<keyword evidence="2" id="KW-1185">Reference proteome</keyword>
<evidence type="ECO:0000313" key="2">
    <source>
        <dbReference type="Proteomes" id="UP000000444"/>
    </source>
</evidence>
<evidence type="ECO:0000313" key="1">
    <source>
        <dbReference type="EMBL" id="CAL27395.1"/>
    </source>
</evidence>
<gene>
    <name evidence="1" type="ordered locus">Sca_0481</name>
</gene>
<name>B9DJF1_STACT</name>
<proteinExistence type="predicted"/>
<dbReference type="RefSeq" id="WP_015899739.1">
    <property type="nucleotide sequence ID" value="NC_012121.1"/>
</dbReference>
<dbReference type="Proteomes" id="UP000000444">
    <property type="component" value="Chromosome"/>
</dbReference>
<dbReference type="AlphaFoldDB" id="B9DJF1"/>
<dbReference type="GeneID" id="93795416"/>
<protein>
    <submittedName>
        <fullName evidence="1">Uncharacterized protein</fullName>
    </submittedName>
</protein>
<sequence length="58" mass="7006">MIVRMQYTLTFEKDIEVDTQDIYLAEEQAIDEIHKNKEDHIDGEVIEADDFEMKWIME</sequence>
<dbReference type="OrthoDB" id="9968034at2"/>